<evidence type="ECO:0000313" key="10">
    <source>
        <dbReference type="EMBL" id="PKT79917.1"/>
    </source>
</evidence>
<dbReference type="Pfam" id="PF00999">
    <property type="entry name" value="Na_H_Exchanger"/>
    <property type="match status" value="1"/>
</dbReference>
<dbReference type="EMBL" id="MBPK01000045">
    <property type="protein sequence ID" value="PKT79917.1"/>
    <property type="molecule type" value="Genomic_DNA"/>
</dbReference>
<feature type="transmembrane region" description="Helical" evidence="8">
    <location>
        <begin position="217"/>
        <end position="249"/>
    </location>
</feature>
<keyword evidence="7 8" id="KW-0472">Membrane</keyword>
<dbReference type="STRING" id="556267.HWAG_01285"/>
<accession>A0A2N3PHI5</accession>
<feature type="transmembrane region" description="Helical" evidence="8">
    <location>
        <begin position="261"/>
        <end position="278"/>
    </location>
</feature>
<feature type="transmembrane region" description="Helical" evidence="8">
    <location>
        <begin position="357"/>
        <end position="379"/>
    </location>
</feature>
<evidence type="ECO:0000256" key="2">
    <source>
        <dbReference type="ARBA" id="ARBA00022448"/>
    </source>
</evidence>
<name>A0A2N3PHI5_9HELI</name>
<evidence type="ECO:0000256" key="8">
    <source>
        <dbReference type="SAM" id="Phobius"/>
    </source>
</evidence>
<comment type="caution">
    <text evidence="10">The sequence shown here is derived from an EMBL/GenBank/DDBJ whole genome shotgun (WGS) entry which is preliminary data.</text>
</comment>
<feature type="transmembrane region" description="Helical" evidence="8">
    <location>
        <begin position="82"/>
        <end position="102"/>
    </location>
</feature>
<gene>
    <name evidence="10" type="ORF">BCM31_08020</name>
</gene>
<organism evidence="10 11">
    <name type="scientific">Helicobacter winghamensis</name>
    <dbReference type="NCBI Taxonomy" id="157268"/>
    <lineage>
        <taxon>Bacteria</taxon>
        <taxon>Pseudomonadati</taxon>
        <taxon>Campylobacterota</taxon>
        <taxon>Epsilonproteobacteria</taxon>
        <taxon>Campylobacterales</taxon>
        <taxon>Helicobacteraceae</taxon>
        <taxon>Helicobacter</taxon>
    </lineage>
</organism>
<evidence type="ECO:0000256" key="4">
    <source>
        <dbReference type="ARBA" id="ARBA00022692"/>
    </source>
</evidence>
<dbReference type="GO" id="GO:1902600">
    <property type="term" value="P:proton transmembrane transport"/>
    <property type="evidence" value="ECO:0007669"/>
    <property type="project" value="InterPro"/>
</dbReference>
<feature type="transmembrane region" description="Helical" evidence="8">
    <location>
        <begin position="29"/>
        <end position="46"/>
    </location>
</feature>
<dbReference type="GO" id="GO:0016020">
    <property type="term" value="C:membrane"/>
    <property type="evidence" value="ECO:0007669"/>
    <property type="project" value="UniProtKB-SubCell"/>
</dbReference>
<evidence type="ECO:0000313" key="11">
    <source>
        <dbReference type="Proteomes" id="UP000233350"/>
    </source>
</evidence>
<dbReference type="InterPro" id="IPR038770">
    <property type="entry name" value="Na+/solute_symporter_sf"/>
</dbReference>
<feature type="transmembrane region" description="Helical" evidence="8">
    <location>
        <begin position="173"/>
        <end position="197"/>
    </location>
</feature>
<evidence type="ECO:0000256" key="3">
    <source>
        <dbReference type="ARBA" id="ARBA00022449"/>
    </source>
</evidence>
<dbReference type="Proteomes" id="UP000233350">
    <property type="component" value="Unassembled WGS sequence"/>
</dbReference>
<protein>
    <submittedName>
        <fullName evidence="10">Sodium:proton antiporter</fullName>
    </submittedName>
</protein>
<keyword evidence="3" id="KW-0050">Antiport</keyword>
<evidence type="ECO:0000256" key="5">
    <source>
        <dbReference type="ARBA" id="ARBA00022989"/>
    </source>
</evidence>
<comment type="subcellular location">
    <subcellularLocation>
        <location evidence="1">Membrane</location>
        <topology evidence="1">Multi-pass membrane protein</topology>
    </subcellularLocation>
</comment>
<feature type="transmembrane region" description="Helical" evidence="8">
    <location>
        <begin position="138"/>
        <end position="161"/>
    </location>
</feature>
<feature type="transmembrane region" description="Helical" evidence="8">
    <location>
        <begin position="109"/>
        <end position="126"/>
    </location>
</feature>
<keyword evidence="4 8" id="KW-0812">Transmembrane</keyword>
<evidence type="ECO:0000259" key="9">
    <source>
        <dbReference type="Pfam" id="PF00999"/>
    </source>
</evidence>
<keyword evidence="5 8" id="KW-1133">Transmembrane helix</keyword>
<evidence type="ECO:0000256" key="7">
    <source>
        <dbReference type="ARBA" id="ARBA00023136"/>
    </source>
</evidence>
<sequence length="394" mass="44291">MENIITFGIIAILIVVAPFLSSLTRLPLVAVEIVLGALAFHFGLFSHSESLEFVAHIGFLFLMFLCGLEVDLKTFTKLGKGFLKSAFFYFLVLYGMAFLYVVNTNLSEFYIAALPVMSLGMIMAMLKEYPKNTPWLQLALNVGILGELISIVALVVLNGAYSHGLTWELYKTLLVLFLFLSVIVGVFKIADVLFWWFPAFKFFLIPKESSKNQDIRFSAMLFFILIGITQILGLESVLGAFLAGMILATYFHHQKGLAEKLNEFGFGFFIPLFFIYVGSTLDLNLMLKNLHLLSLTLSIIAIMVSLRLIATFIAYSKYFKSYIKTALFAFSHAMPLTFLVATAQLGMQFGAISTEEYYALILAALMEGIFLTIGIKMLYSYWIKKKEKNQVILS</sequence>
<proteinExistence type="predicted"/>
<feature type="transmembrane region" description="Helical" evidence="8">
    <location>
        <begin position="290"/>
        <end position="315"/>
    </location>
</feature>
<dbReference type="GO" id="GO:0015297">
    <property type="term" value="F:antiporter activity"/>
    <property type="evidence" value="ECO:0007669"/>
    <property type="project" value="UniProtKB-KW"/>
</dbReference>
<dbReference type="Gene3D" id="1.20.1530.20">
    <property type="match status" value="1"/>
</dbReference>
<reference evidence="10 11" key="1">
    <citation type="submission" date="2016-07" db="EMBL/GenBank/DDBJ databases">
        <title>Detection of Helicobacter winghamensis from caecal content of red fox (Vulpes vulpes).</title>
        <authorList>
            <person name="Zanoni R.G."/>
            <person name="Florio D."/>
            <person name="Caffara M."/>
            <person name="Renzi M."/>
            <person name="Parisi A."/>
            <person name="Pasquali F."/>
            <person name="Manfreda G."/>
        </authorList>
    </citation>
    <scope>NUCLEOTIDE SEQUENCE [LARGE SCALE GENOMIC DNA]</scope>
    <source>
        <strain evidence="10 11">295_13</strain>
    </source>
</reference>
<feature type="transmembrane region" description="Helical" evidence="8">
    <location>
        <begin position="327"/>
        <end position="345"/>
    </location>
</feature>
<dbReference type="PANTHER" id="PTHR43562:SF1">
    <property type="entry name" value="NA(+)_H(+) ANTIPORTER YJBQ-RELATED"/>
    <property type="match status" value="1"/>
</dbReference>
<dbReference type="AlphaFoldDB" id="A0A2N3PHI5"/>
<keyword evidence="2" id="KW-0813">Transport</keyword>
<evidence type="ECO:0000256" key="6">
    <source>
        <dbReference type="ARBA" id="ARBA00023065"/>
    </source>
</evidence>
<dbReference type="InterPro" id="IPR006153">
    <property type="entry name" value="Cation/H_exchanger_TM"/>
</dbReference>
<feature type="transmembrane region" description="Helical" evidence="8">
    <location>
        <begin position="5"/>
        <end position="23"/>
    </location>
</feature>
<feature type="transmembrane region" description="Helical" evidence="8">
    <location>
        <begin position="53"/>
        <end position="70"/>
    </location>
</feature>
<keyword evidence="6" id="KW-0406">Ion transport</keyword>
<keyword evidence="11" id="KW-1185">Reference proteome</keyword>
<dbReference type="GeneID" id="97290606"/>
<evidence type="ECO:0000256" key="1">
    <source>
        <dbReference type="ARBA" id="ARBA00004141"/>
    </source>
</evidence>
<feature type="domain" description="Cation/H+ exchanger transmembrane" evidence="9">
    <location>
        <begin position="12"/>
        <end position="378"/>
    </location>
</feature>
<dbReference type="RefSeq" id="WP_006802981.1">
    <property type="nucleotide sequence ID" value="NZ_CABKOI010000019.1"/>
</dbReference>
<dbReference type="OrthoDB" id="9793589at2"/>
<dbReference type="PANTHER" id="PTHR43562">
    <property type="entry name" value="NAPA-TYPE SODIUM/HYDROGEN ANTIPORTER"/>
    <property type="match status" value="1"/>
</dbReference>